<keyword evidence="2" id="KW-0812">Transmembrane</keyword>
<keyword evidence="4" id="KW-1185">Reference proteome</keyword>
<accession>A0ABP1HRF7</accession>
<feature type="transmembrane region" description="Helical" evidence="2">
    <location>
        <begin position="46"/>
        <end position="67"/>
    </location>
</feature>
<feature type="compositionally biased region" description="Polar residues" evidence="1">
    <location>
        <begin position="130"/>
        <end position="154"/>
    </location>
</feature>
<keyword evidence="2" id="KW-0472">Membrane</keyword>
<gene>
    <name evidence="3" type="ORF">HINF_LOCUS16805</name>
</gene>
<dbReference type="EMBL" id="CAXDID020000041">
    <property type="protein sequence ID" value="CAL6000653.1"/>
    <property type="molecule type" value="Genomic_DNA"/>
</dbReference>
<name>A0ABP1HRF7_9EUKA</name>
<feature type="compositionally biased region" description="Low complexity" evidence="1">
    <location>
        <begin position="87"/>
        <end position="103"/>
    </location>
</feature>
<reference evidence="3 4" key="1">
    <citation type="submission" date="2024-07" db="EMBL/GenBank/DDBJ databases">
        <authorList>
            <person name="Akdeniz Z."/>
        </authorList>
    </citation>
    <scope>NUCLEOTIDE SEQUENCE [LARGE SCALE GENOMIC DNA]</scope>
</reference>
<proteinExistence type="predicted"/>
<evidence type="ECO:0000256" key="1">
    <source>
        <dbReference type="SAM" id="MobiDB-lite"/>
    </source>
</evidence>
<evidence type="ECO:0000313" key="3">
    <source>
        <dbReference type="EMBL" id="CAL6000653.1"/>
    </source>
</evidence>
<comment type="caution">
    <text evidence="3">The sequence shown here is derived from an EMBL/GenBank/DDBJ whole genome shotgun (WGS) entry which is preliminary data.</text>
</comment>
<sequence>MKLKLKNQKCGQLHSMILICVTVLHCEYESMTEQYYMIYYTYYESYYIDFGYCFVVCYFIKFCKFLCERSKTLFSSVQYSNKDHNHSQSLNSEDSSSNSGNFSHYQEQPHRKEQNVPRTDHRKPAKALQSRIQSCSSSMKKSLKQNNQSFRSQIQTEHNKKNKQNNQSNTEQSKPKGFQQNKSKKNQIKELVKSFNKILNGNKNQKETHPLDNRITTAPPNNEQQLIKIHTSTSNNVR</sequence>
<keyword evidence="2" id="KW-1133">Transmembrane helix</keyword>
<feature type="compositionally biased region" description="Polar residues" evidence="1">
    <location>
        <begin position="214"/>
        <end position="238"/>
    </location>
</feature>
<feature type="region of interest" description="Disordered" evidence="1">
    <location>
        <begin position="82"/>
        <end position="185"/>
    </location>
</feature>
<organism evidence="3 4">
    <name type="scientific">Hexamita inflata</name>
    <dbReference type="NCBI Taxonomy" id="28002"/>
    <lineage>
        <taxon>Eukaryota</taxon>
        <taxon>Metamonada</taxon>
        <taxon>Diplomonadida</taxon>
        <taxon>Hexamitidae</taxon>
        <taxon>Hexamitinae</taxon>
        <taxon>Hexamita</taxon>
    </lineage>
</organism>
<dbReference type="Proteomes" id="UP001642409">
    <property type="component" value="Unassembled WGS sequence"/>
</dbReference>
<protein>
    <submittedName>
        <fullName evidence="3">Hypothetical_protein</fullName>
    </submittedName>
</protein>
<feature type="region of interest" description="Disordered" evidence="1">
    <location>
        <begin position="202"/>
        <end position="238"/>
    </location>
</feature>
<evidence type="ECO:0000313" key="4">
    <source>
        <dbReference type="Proteomes" id="UP001642409"/>
    </source>
</evidence>
<evidence type="ECO:0000256" key="2">
    <source>
        <dbReference type="SAM" id="Phobius"/>
    </source>
</evidence>
<feature type="compositionally biased region" description="Basic and acidic residues" evidence="1">
    <location>
        <begin position="107"/>
        <end position="119"/>
    </location>
</feature>